<comment type="caution">
    <text evidence="1">The sequence shown here is derived from an EMBL/GenBank/DDBJ whole genome shotgun (WGS) entry which is preliminary data.</text>
</comment>
<dbReference type="AlphaFoldDB" id="A0A132PR90"/>
<protein>
    <submittedName>
        <fullName evidence="1">Uncharacterized protein</fullName>
    </submittedName>
</protein>
<evidence type="ECO:0000313" key="1">
    <source>
        <dbReference type="EMBL" id="KWX24849.1"/>
    </source>
</evidence>
<proteinExistence type="predicted"/>
<sequence length="130" mass="13796">MAALALSGCAWFGGDGERDRFVQPGSPKVSPSGHYTAAVDTRAARSGVGTWVAVIIDESGAEVFRDDYAYSTRHGAGITWLSTDDQLWLLSGDVGTAHVDRGSDGRWSKTAVTPETRGSVPAEIRELIDA</sequence>
<organism evidence="1 2">
    <name type="scientific">Mycolicibacterium wolinskyi</name>
    <dbReference type="NCBI Taxonomy" id="59750"/>
    <lineage>
        <taxon>Bacteria</taxon>
        <taxon>Bacillati</taxon>
        <taxon>Actinomycetota</taxon>
        <taxon>Actinomycetes</taxon>
        <taxon>Mycobacteriales</taxon>
        <taxon>Mycobacteriaceae</taxon>
        <taxon>Mycolicibacterium</taxon>
    </lineage>
</organism>
<gene>
    <name evidence="1" type="ORF">AFM11_08620</name>
</gene>
<dbReference type="Proteomes" id="UP000070612">
    <property type="component" value="Unassembled WGS sequence"/>
</dbReference>
<evidence type="ECO:0000313" key="2">
    <source>
        <dbReference type="Proteomes" id="UP000070612"/>
    </source>
</evidence>
<reference evidence="1 2" key="1">
    <citation type="submission" date="2015-07" db="EMBL/GenBank/DDBJ databases">
        <title>A draft genome sequence of Mycobacterium wolinskyi.</title>
        <authorList>
            <person name="de Man T.J."/>
            <person name="Perry K.A."/>
            <person name="Coulliette A.D."/>
            <person name="Jensen B."/>
            <person name="Toney N.C."/>
            <person name="Limbago B.M."/>
            <person name="Noble-Wang J."/>
        </authorList>
    </citation>
    <scope>NUCLEOTIDE SEQUENCE [LARGE SCALE GENOMIC DNA]</scope>
    <source>
        <strain evidence="1 2">CDC_01</strain>
    </source>
</reference>
<dbReference type="PATRIC" id="fig|59750.3.peg.5575"/>
<keyword evidence="2" id="KW-1185">Reference proteome</keyword>
<accession>A0A132PR90</accession>
<dbReference type="EMBL" id="LGTW01000004">
    <property type="protein sequence ID" value="KWX24849.1"/>
    <property type="molecule type" value="Genomic_DNA"/>
</dbReference>
<name>A0A132PR90_9MYCO</name>
<dbReference type="STRING" id="59750.AWC31_13750"/>